<dbReference type="InterPro" id="IPR000702">
    <property type="entry name" value="Ribosomal_uL6-like"/>
</dbReference>
<dbReference type="PIRSF" id="PIRSF002162">
    <property type="entry name" value="Ribosomal_L6"/>
    <property type="match status" value="1"/>
</dbReference>
<evidence type="ECO:0000256" key="8">
    <source>
        <dbReference type="RuleBase" id="RU003870"/>
    </source>
</evidence>
<evidence type="ECO:0000313" key="10">
    <source>
        <dbReference type="EMBL" id="PIW07658.1"/>
    </source>
</evidence>
<dbReference type="Proteomes" id="UP000230556">
    <property type="component" value="Unassembled WGS sequence"/>
</dbReference>
<dbReference type="GO" id="GO:0002181">
    <property type="term" value="P:cytoplasmic translation"/>
    <property type="evidence" value="ECO:0007669"/>
    <property type="project" value="TreeGrafter"/>
</dbReference>
<comment type="function">
    <text evidence="6 8">This protein binds to the 23S rRNA, and is important in its secondary structure. It is located near the subunit interface in the base of the L7/L12 stalk, and near the tRNA binding site of the peptidyltransferase center.</text>
</comment>
<dbReference type="Pfam" id="PF00347">
    <property type="entry name" value="Ribosomal_L6"/>
    <property type="match status" value="2"/>
</dbReference>
<reference evidence="11" key="1">
    <citation type="submission" date="2017-09" db="EMBL/GenBank/DDBJ databases">
        <title>Depth-based differentiation of microbial function through sediment-hosted aquifers and enrichment of novel symbionts in the deep terrestrial subsurface.</title>
        <authorList>
            <person name="Probst A.J."/>
            <person name="Ladd B."/>
            <person name="Jarett J.K."/>
            <person name="Geller-Mcgrath D.E."/>
            <person name="Sieber C.M.K."/>
            <person name="Emerson J.B."/>
            <person name="Anantharaman K."/>
            <person name="Thomas B.C."/>
            <person name="Malmstrom R."/>
            <person name="Stieglmeier M."/>
            <person name="Klingl A."/>
            <person name="Woyke T."/>
            <person name="Ryan C.M."/>
            <person name="Banfield J.F."/>
        </authorList>
    </citation>
    <scope>NUCLEOTIDE SEQUENCE [LARGE SCALE GENOMIC DNA]</scope>
</reference>
<dbReference type="Gene3D" id="3.90.930.12">
    <property type="entry name" value="Ribosomal protein L6, alpha-beta domain"/>
    <property type="match status" value="2"/>
</dbReference>
<dbReference type="InterPro" id="IPR019906">
    <property type="entry name" value="Ribosomal_uL6_bac-type"/>
</dbReference>
<dbReference type="HAMAP" id="MF_01365_B">
    <property type="entry name" value="Ribosomal_uL6_B"/>
    <property type="match status" value="1"/>
</dbReference>
<dbReference type="PRINTS" id="PR00059">
    <property type="entry name" value="RIBOSOMALL6"/>
</dbReference>
<protein>
    <recommendedName>
        <fullName evidence="6">Large ribosomal subunit protein uL6</fullName>
    </recommendedName>
</protein>
<evidence type="ECO:0000256" key="1">
    <source>
        <dbReference type="ARBA" id="ARBA00009356"/>
    </source>
</evidence>
<feature type="domain" description="Large ribosomal subunit protein uL6 alpha-beta" evidence="9">
    <location>
        <begin position="11"/>
        <end position="82"/>
    </location>
</feature>
<name>A0A2M7FNV7_9BACT</name>
<evidence type="ECO:0000256" key="5">
    <source>
        <dbReference type="ARBA" id="ARBA00023274"/>
    </source>
</evidence>
<dbReference type="InterPro" id="IPR002358">
    <property type="entry name" value="Ribosomal_uL6_CS"/>
</dbReference>
<comment type="similarity">
    <text evidence="1 6 7">Belongs to the universal ribosomal protein uL6 family.</text>
</comment>
<organism evidence="10 11">
    <name type="scientific">Candidatus Collierbacteria bacterium CG17_big_fil_post_rev_8_21_14_2_50_45_7</name>
    <dbReference type="NCBI Taxonomy" id="1974536"/>
    <lineage>
        <taxon>Bacteria</taxon>
        <taxon>Candidatus Collieribacteriota</taxon>
    </lineage>
</organism>
<keyword evidence="4 6" id="KW-0689">Ribosomal protein</keyword>
<evidence type="ECO:0000256" key="2">
    <source>
        <dbReference type="ARBA" id="ARBA00022730"/>
    </source>
</evidence>
<evidence type="ECO:0000256" key="7">
    <source>
        <dbReference type="RuleBase" id="RU003869"/>
    </source>
</evidence>
<dbReference type="FunFam" id="3.90.930.12:FF:000002">
    <property type="entry name" value="50S ribosomal protein L6"/>
    <property type="match status" value="1"/>
</dbReference>
<gene>
    <name evidence="6" type="primary">rplF</name>
    <name evidence="10" type="ORF">COW38_02440</name>
</gene>
<keyword evidence="2 6" id="KW-0699">rRNA-binding</keyword>
<dbReference type="SUPFAM" id="SSF56053">
    <property type="entry name" value="Ribosomal protein L6"/>
    <property type="match status" value="2"/>
</dbReference>
<evidence type="ECO:0000259" key="9">
    <source>
        <dbReference type="Pfam" id="PF00347"/>
    </source>
</evidence>
<evidence type="ECO:0000256" key="6">
    <source>
        <dbReference type="HAMAP-Rule" id="MF_01365"/>
    </source>
</evidence>
<comment type="caution">
    <text evidence="10">The sequence shown here is derived from an EMBL/GenBank/DDBJ whole genome shotgun (WGS) entry which is preliminary data.</text>
</comment>
<dbReference type="GO" id="GO:0019843">
    <property type="term" value="F:rRNA binding"/>
    <property type="evidence" value="ECO:0007669"/>
    <property type="project" value="UniProtKB-UniRule"/>
</dbReference>
<accession>A0A2M7FNV7</accession>
<proteinExistence type="inferred from homology"/>
<comment type="subunit">
    <text evidence="6">Part of the 50S ribosomal subunit.</text>
</comment>
<evidence type="ECO:0000256" key="3">
    <source>
        <dbReference type="ARBA" id="ARBA00022884"/>
    </source>
</evidence>
<dbReference type="AlphaFoldDB" id="A0A2M7FNV7"/>
<feature type="domain" description="Large ribosomal subunit protein uL6 alpha-beta" evidence="9">
    <location>
        <begin position="90"/>
        <end position="164"/>
    </location>
</feature>
<dbReference type="InterPro" id="IPR020040">
    <property type="entry name" value="Ribosomal_uL6_a/b-dom"/>
</dbReference>
<sequence length="182" mass="19492">MSKIGRLPIPVPSSVTVTIVGDLVSVKGSKGELAYTLKPKIKAELTGDQLVISRGSEDKQFRALHGLTRALLANMVKGVSDGFTKKLELVGTGYRARLEGKNLVLSLGFSHEIKYEVPTGIEIKVEGTNVIIITGYDIQSVGQVAAVIRSYRKPEPYKGKGIRYAGEVVRRKAGKAAKAAAA</sequence>
<dbReference type="PANTHER" id="PTHR11655:SF14">
    <property type="entry name" value="LARGE RIBOSOMAL SUBUNIT PROTEIN UL6M"/>
    <property type="match status" value="1"/>
</dbReference>
<dbReference type="GO" id="GO:0022625">
    <property type="term" value="C:cytosolic large ribosomal subunit"/>
    <property type="evidence" value="ECO:0007669"/>
    <property type="project" value="UniProtKB-UniRule"/>
</dbReference>
<keyword evidence="3 6" id="KW-0694">RNA-binding</keyword>
<evidence type="ECO:0000256" key="4">
    <source>
        <dbReference type="ARBA" id="ARBA00022980"/>
    </source>
</evidence>
<dbReference type="GO" id="GO:0003735">
    <property type="term" value="F:structural constituent of ribosome"/>
    <property type="evidence" value="ECO:0007669"/>
    <property type="project" value="UniProtKB-UniRule"/>
</dbReference>
<dbReference type="PROSITE" id="PS00525">
    <property type="entry name" value="RIBOSOMAL_L6_1"/>
    <property type="match status" value="1"/>
</dbReference>
<keyword evidence="5 6" id="KW-0687">Ribonucleoprotein</keyword>
<evidence type="ECO:0000313" key="11">
    <source>
        <dbReference type="Proteomes" id="UP000230556"/>
    </source>
</evidence>
<dbReference type="NCBIfam" id="TIGR03654">
    <property type="entry name" value="L6_bact"/>
    <property type="match status" value="1"/>
</dbReference>
<dbReference type="EMBL" id="PFFO01000104">
    <property type="protein sequence ID" value="PIW07658.1"/>
    <property type="molecule type" value="Genomic_DNA"/>
</dbReference>
<dbReference type="InterPro" id="IPR036789">
    <property type="entry name" value="Ribosomal_uL6-like_a/b-dom_sf"/>
</dbReference>
<dbReference type="FunFam" id="3.90.930.12:FF:000001">
    <property type="entry name" value="50S ribosomal protein L6"/>
    <property type="match status" value="1"/>
</dbReference>
<dbReference type="PANTHER" id="PTHR11655">
    <property type="entry name" value="60S/50S RIBOSOMAL PROTEIN L6/L9"/>
    <property type="match status" value="1"/>
</dbReference>